<dbReference type="GO" id="GO:0003677">
    <property type="term" value="F:DNA binding"/>
    <property type="evidence" value="ECO:0007669"/>
    <property type="project" value="UniProtKB-KW"/>
</dbReference>
<dbReference type="Pfam" id="PF01420">
    <property type="entry name" value="Methylase_S"/>
    <property type="match status" value="2"/>
</dbReference>
<dbReference type="PANTHER" id="PTHR30408">
    <property type="entry name" value="TYPE-1 RESTRICTION ENZYME ECOKI SPECIFICITY PROTEIN"/>
    <property type="match status" value="1"/>
</dbReference>
<keyword evidence="2" id="KW-0680">Restriction system</keyword>
<dbReference type="SUPFAM" id="SSF116734">
    <property type="entry name" value="DNA methylase specificity domain"/>
    <property type="match status" value="2"/>
</dbReference>
<evidence type="ECO:0000313" key="5">
    <source>
        <dbReference type="EMBL" id="EFA5394751.1"/>
    </source>
</evidence>
<evidence type="ECO:0000259" key="4">
    <source>
        <dbReference type="Pfam" id="PF01420"/>
    </source>
</evidence>
<name>A0AAD2P017_ECOLX</name>
<feature type="domain" description="Type I restriction modification DNA specificity" evidence="4">
    <location>
        <begin position="178"/>
        <end position="346"/>
    </location>
</feature>
<protein>
    <submittedName>
        <fullName evidence="5">Restriction endonuclease</fullName>
    </submittedName>
</protein>
<dbReference type="CDD" id="cd17524">
    <property type="entry name" value="RMtype1_S_EcoUTORF5051P-TRD2-CR2_like"/>
    <property type="match status" value="1"/>
</dbReference>
<evidence type="ECO:0000256" key="2">
    <source>
        <dbReference type="ARBA" id="ARBA00022747"/>
    </source>
</evidence>
<dbReference type="GO" id="GO:0009307">
    <property type="term" value="P:DNA restriction-modification system"/>
    <property type="evidence" value="ECO:0007669"/>
    <property type="project" value="UniProtKB-KW"/>
</dbReference>
<dbReference type="InterPro" id="IPR000055">
    <property type="entry name" value="Restrct_endonuc_typeI_TRD"/>
</dbReference>
<dbReference type="EMBL" id="AASBBO010000063">
    <property type="protein sequence ID" value="EFA5394751.1"/>
    <property type="molecule type" value="Genomic_DNA"/>
</dbReference>
<reference evidence="5 6" key="1">
    <citation type="submission" date="2019-02" db="EMBL/GenBank/DDBJ databases">
        <authorList>
            <consortium name="GenomeTrakr network: Whole genome sequencing for foodborne pathogen traceback"/>
        </authorList>
    </citation>
    <scope>NUCLEOTIDE SEQUENCE [LARGE SCALE GENOMIC DNA]</scope>
    <source>
        <strain evidence="5 6">PSU-1735</strain>
    </source>
</reference>
<organism evidence="5 6">
    <name type="scientific">Escherichia coli O6</name>
    <dbReference type="NCBI Taxonomy" id="217992"/>
    <lineage>
        <taxon>Bacteria</taxon>
        <taxon>Pseudomonadati</taxon>
        <taxon>Pseudomonadota</taxon>
        <taxon>Gammaproteobacteria</taxon>
        <taxon>Enterobacterales</taxon>
        <taxon>Enterobacteriaceae</taxon>
        <taxon>Escherichia</taxon>
    </lineage>
</organism>
<feature type="domain" description="Type I restriction modification DNA specificity" evidence="4">
    <location>
        <begin position="2"/>
        <end position="150"/>
    </location>
</feature>
<dbReference type="InterPro" id="IPR052021">
    <property type="entry name" value="Type-I_RS_S_subunit"/>
</dbReference>
<evidence type="ECO:0000256" key="3">
    <source>
        <dbReference type="ARBA" id="ARBA00023125"/>
    </source>
</evidence>
<dbReference type="CDD" id="cd17267">
    <property type="entry name" value="RMtype1_S_EcoAO83I-TRD1-CR1_like"/>
    <property type="match status" value="1"/>
</dbReference>
<evidence type="ECO:0000256" key="1">
    <source>
        <dbReference type="ARBA" id="ARBA00010923"/>
    </source>
</evidence>
<comment type="similarity">
    <text evidence="1">Belongs to the type-I restriction system S methylase family.</text>
</comment>
<proteinExistence type="inferred from homology"/>
<dbReference type="Gene3D" id="3.90.220.20">
    <property type="entry name" value="DNA methylase specificity domains"/>
    <property type="match status" value="2"/>
</dbReference>
<keyword evidence="5" id="KW-0378">Hydrolase</keyword>
<comment type="caution">
    <text evidence="5">The sequence shown here is derived from an EMBL/GenBank/DDBJ whole genome shotgun (WGS) entry which is preliminary data.</text>
</comment>
<dbReference type="PANTHER" id="PTHR30408:SF12">
    <property type="entry name" value="TYPE I RESTRICTION ENZYME MJAVIII SPECIFICITY SUBUNIT"/>
    <property type="match status" value="1"/>
</dbReference>
<evidence type="ECO:0000313" key="6">
    <source>
        <dbReference type="Proteomes" id="UP000561849"/>
    </source>
</evidence>
<dbReference type="InterPro" id="IPR044946">
    <property type="entry name" value="Restrct_endonuc_typeI_TRD_sf"/>
</dbReference>
<dbReference type="GO" id="GO:0004519">
    <property type="term" value="F:endonuclease activity"/>
    <property type="evidence" value="ECO:0007669"/>
    <property type="project" value="UniProtKB-KW"/>
</dbReference>
<accession>A0AAD2P017</accession>
<dbReference type="Proteomes" id="UP000561849">
    <property type="component" value="Unassembled WGS sequence"/>
</dbReference>
<sequence length="364" mass="41238">MVKLGDVINVHYGKALKADQRVSNGSVHVFGSSGIVGNHDKTLCSYPTIIIGRKGSVGAITWAPDGGWIIDTAYYVEIKDNNKLDLRYLFYILSGIDLTKKTITTSIPGLNRDDLYDTFIKLPPFEEQKRIVDLLDKAEGIRQKREQAIKLADDFLRAKFLEMFGTPANNIHRFPKGTIRDLVDSVNYGTSAKASIDSGEYPILRMGNITYQGRWDFTDLKYLDLSVKEKDKYLVKEGDLLFNRTNSKELVGKTAVYEEDRPMAFAGYLIRVRPNSIGNNYYISGYLNSIHGKITLMNMCKSIVGMANINAQELQNIEILIPPKHLQDEYEIIYKKIKKGLSIYDKSAMQLQLLASNLSNKYFM</sequence>
<dbReference type="AlphaFoldDB" id="A0AAD2P017"/>
<keyword evidence="5" id="KW-0540">Nuclease</keyword>
<keyword evidence="5" id="KW-0255">Endonuclease</keyword>
<keyword evidence="3" id="KW-0238">DNA-binding</keyword>
<gene>
    <name evidence="5" type="ORF">EIG44_25650</name>
</gene>